<dbReference type="AlphaFoldDB" id="A0A077ND34"/>
<dbReference type="EMBL" id="CBSW010000104">
    <property type="protein sequence ID" value="CDG96137.1"/>
    <property type="molecule type" value="Genomic_DNA"/>
</dbReference>
<organism evidence="1 2">
    <name type="scientific">Xenorhabdus bovienii str. puntauvense</name>
    <dbReference type="NCBI Taxonomy" id="1398201"/>
    <lineage>
        <taxon>Bacteria</taxon>
        <taxon>Pseudomonadati</taxon>
        <taxon>Pseudomonadota</taxon>
        <taxon>Gammaproteobacteria</taxon>
        <taxon>Enterobacterales</taxon>
        <taxon>Morganellaceae</taxon>
        <taxon>Xenorhabdus</taxon>
    </lineage>
</organism>
<accession>A0A077ND34</accession>
<evidence type="ECO:0008006" key="3">
    <source>
        <dbReference type="Google" id="ProtNLM"/>
    </source>
</evidence>
<evidence type="ECO:0000313" key="1">
    <source>
        <dbReference type="EMBL" id="CDG96137.1"/>
    </source>
</evidence>
<protein>
    <recommendedName>
        <fullName evidence="3">Transposase</fullName>
    </recommendedName>
</protein>
<comment type="caution">
    <text evidence="1">The sequence shown here is derived from an EMBL/GenBank/DDBJ whole genome shotgun (WGS) entry which is preliminary data.</text>
</comment>
<evidence type="ECO:0000313" key="2">
    <source>
        <dbReference type="Proteomes" id="UP000028511"/>
    </source>
</evidence>
<reference evidence="1" key="1">
    <citation type="submission" date="2013-07" db="EMBL/GenBank/DDBJ databases">
        <title>Sub-species coevolution in mutualistic symbiosis.</title>
        <authorList>
            <person name="Murfin K."/>
            <person name="Klassen J."/>
            <person name="Lee M."/>
            <person name="Forst S."/>
            <person name="Stock P."/>
            <person name="Goodrich-Blair H."/>
        </authorList>
    </citation>
    <scope>NUCLEOTIDE SEQUENCE [LARGE SCALE GENOMIC DNA]</scope>
    <source>
        <strain evidence="1">Puntauvense</strain>
    </source>
</reference>
<gene>
    <name evidence="1" type="ORF">XBP1_1920001</name>
</gene>
<dbReference type="Proteomes" id="UP000028511">
    <property type="component" value="Unassembled WGS sequence"/>
</dbReference>
<dbReference type="HOGENOM" id="CLU_3086282_0_0_6"/>
<name>A0A077ND34_XENBV</name>
<proteinExistence type="predicted"/>
<sequence>MGFALTDKKVPYLELIDFLRGLSWESDEVPVLANQIFEIILSSRNPVLIRDC</sequence>